<organism evidence="3">
    <name type="scientific">Trametes versicolor</name>
    <name type="common">White-rot fungus</name>
    <name type="synonym">Coriolus versicolor</name>
    <dbReference type="NCBI Taxonomy" id="5325"/>
    <lineage>
        <taxon>Eukaryota</taxon>
        <taxon>Fungi</taxon>
        <taxon>Dikarya</taxon>
        <taxon>Basidiomycota</taxon>
        <taxon>Agaricomycotina</taxon>
        <taxon>Agaricomycetes</taxon>
        <taxon>Polyporales</taxon>
        <taxon>Polyporaceae</taxon>
        <taxon>Trametes</taxon>
    </lineage>
</organism>
<feature type="compositionally biased region" description="Basic and acidic residues" evidence="1">
    <location>
        <begin position="97"/>
        <end position="110"/>
    </location>
</feature>
<dbReference type="GeneID" id="63652969"/>
<dbReference type="RefSeq" id="YP_010044377.1">
    <property type="nucleotide sequence ID" value="NC_054271.1"/>
</dbReference>
<evidence type="ECO:0000313" key="3">
    <source>
        <dbReference type="EMBL" id="QPF23618.1"/>
    </source>
</evidence>
<sequence length="110" mass="12038">MMLKLFNLFNFNYYIIDLGYLSKVLVILFSSLILIECIDRYIFYSGGARKIINDIGTGIILGGAAKIGADGVDYFKDKIRSMKDGGNSGSTESSDDTEGKGSSDDNNKKT</sequence>
<keyword evidence="2" id="KW-0812">Transmembrane</keyword>
<keyword evidence="2" id="KW-0472">Membrane</keyword>
<accession>A0A7S8WV41</accession>
<evidence type="ECO:0000256" key="1">
    <source>
        <dbReference type="SAM" id="MobiDB-lite"/>
    </source>
</evidence>
<reference evidence="3" key="1">
    <citation type="journal article" name="Sci. Rep.">
        <title>Comparative mitochondrial genome analysis reveals intron dynamics and gene rearrangements in two Trametes species.</title>
        <authorList>
            <person name="Chen C."/>
            <person name="Li Q."/>
            <person name="Fu R."/>
            <person name="Wang J."/>
            <person name="Deng G."/>
            <person name="Chen X."/>
            <person name="Lu D."/>
        </authorList>
    </citation>
    <scope>NUCLEOTIDE SEQUENCE</scope>
</reference>
<dbReference type="EMBL" id="MT479165">
    <property type="protein sequence ID" value="QPF23618.1"/>
    <property type="molecule type" value="Genomic_DNA"/>
</dbReference>
<feature type="transmembrane region" description="Helical" evidence="2">
    <location>
        <begin position="20"/>
        <end position="43"/>
    </location>
</feature>
<keyword evidence="2" id="KW-1133">Transmembrane helix</keyword>
<evidence type="ECO:0000256" key="2">
    <source>
        <dbReference type="SAM" id="Phobius"/>
    </source>
</evidence>
<dbReference type="AlphaFoldDB" id="A0A7S8WV41"/>
<geneLocation type="mitochondrion" evidence="3"/>
<proteinExistence type="predicted"/>
<gene>
    <name evidence="3" type="primary">orf110</name>
</gene>
<feature type="region of interest" description="Disordered" evidence="1">
    <location>
        <begin position="81"/>
        <end position="110"/>
    </location>
</feature>
<keyword evidence="3" id="KW-0496">Mitochondrion</keyword>
<protein>
    <submittedName>
        <fullName evidence="3">Uncharacterized protein</fullName>
    </submittedName>
</protein>
<name>A0A7S8WV41_TRAVE</name>